<dbReference type="PANTHER" id="PTHR17224">
    <property type="entry name" value="PEPTIDYL-TRNA HYDROLASE"/>
    <property type="match status" value="1"/>
</dbReference>
<dbReference type="InterPro" id="IPR018171">
    <property type="entry name" value="Pept_tRNA_hydro_CS"/>
</dbReference>
<evidence type="ECO:0000256" key="5">
    <source>
        <dbReference type="ARBA" id="ARBA00038063"/>
    </source>
</evidence>
<keyword evidence="7" id="KW-1185">Reference proteome</keyword>
<reference evidence="6" key="1">
    <citation type="submission" date="2017-07" db="EMBL/GenBank/DDBJ databases">
        <title>Taro Niue Genome Assembly and Annotation.</title>
        <authorList>
            <person name="Atibalentja N."/>
            <person name="Keating K."/>
            <person name="Fields C.J."/>
        </authorList>
    </citation>
    <scope>NUCLEOTIDE SEQUENCE</scope>
    <source>
        <strain evidence="6">Niue_2</strain>
        <tissue evidence="6">Leaf</tissue>
    </source>
</reference>
<name>A0A843WRP6_COLES</name>
<accession>A0A843WRP6</accession>
<dbReference type="PROSITE" id="PS01196">
    <property type="entry name" value="PEPT_TRNA_HYDROL_2"/>
    <property type="match status" value="1"/>
</dbReference>
<evidence type="ECO:0000313" key="7">
    <source>
        <dbReference type="Proteomes" id="UP000652761"/>
    </source>
</evidence>
<dbReference type="InterPro" id="IPR036416">
    <property type="entry name" value="Pept_tRNA_hydro_sf"/>
</dbReference>
<gene>
    <name evidence="6" type="ORF">Taro_046218</name>
</gene>
<feature type="non-terminal residue" evidence="6">
    <location>
        <position position="1"/>
    </location>
</feature>
<dbReference type="EMBL" id="NMUH01005637">
    <property type="protein sequence ID" value="MQM13292.1"/>
    <property type="molecule type" value="Genomic_DNA"/>
</dbReference>
<dbReference type="GO" id="GO:0000049">
    <property type="term" value="F:tRNA binding"/>
    <property type="evidence" value="ECO:0007669"/>
    <property type="project" value="UniProtKB-KW"/>
</dbReference>
<sequence length="281" mass="30703">VGFDMVDSIAQAEGISVNNVRFKSLFGKGLIGNVPVMLAKPQTFMNASGESVGSLVSYFKIPLNQVLLIYDDLDLPFASLRLLPKGGHGGHNGMRSVINHFKGVKDFPRLRIGIGRPPGKMDPVNFVLRPFNKKELEEVHSITMLGSYAASCTKISSVLVTYCHCTGICSRRHLLPWNRHCLPFSHLRLRIPHTVSSTRVRLPPSTSFACDDRKSSAVDIVIVPLQNLLGSHATGAHGLLLSRTGLPSLVFLSRSPYLALGLTALQIVLSFDNASYWSAMP</sequence>
<keyword evidence="2" id="KW-0820">tRNA-binding</keyword>
<evidence type="ECO:0000256" key="4">
    <source>
        <dbReference type="ARBA" id="ARBA00022884"/>
    </source>
</evidence>
<keyword evidence="4" id="KW-0694">RNA-binding</keyword>
<evidence type="ECO:0000313" key="6">
    <source>
        <dbReference type="EMBL" id="MQM13292.1"/>
    </source>
</evidence>
<dbReference type="GO" id="GO:0004045">
    <property type="term" value="F:peptidyl-tRNA hydrolase activity"/>
    <property type="evidence" value="ECO:0007669"/>
    <property type="project" value="UniProtKB-EC"/>
</dbReference>
<dbReference type="OrthoDB" id="1711136at2759"/>
<dbReference type="EC" id="3.1.1.29" evidence="1"/>
<dbReference type="FunFam" id="3.40.50.1470:FF:000001">
    <property type="entry name" value="Peptidyl-tRNA hydrolase"/>
    <property type="match status" value="1"/>
</dbReference>
<dbReference type="Gene3D" id="3.40.50.1470">
    <property type="entry name" value="Peptidyl-tRNA hydrolase"/>
    <property type="match status" value="1"/>
</dbReference>
<organism evidence="6 7">
    <name type="scientific">Colocasia esculenta</name>
    <name type="common">Wild taro</name>
    <name type="synonym">Arum esculentum</name>
    <dbReference type="NCBI Taxonomy" id="4460"/>
    <lineage>
        <taxon>Eukaryota</taxon>
        <taxon>Viridiplantae</taxon>
        <taxon>Streptophyta</taxon>
        <taxon>Embryophyta</taxon>
        <taxon>Tracheophyta</taxon>
        <taxon>Spermatophyta</taxon>
        <taxon>Magnoliopsida</taxon>
        <taxon>Liliopsida</taxon>
        <taxon>Araceae</taxon>
        <taxon>Aroideae</taxon>
        <taxon>Colocasieae</taxon>
        <taxon>Colocasia</taxon>
    </lineage>
</organism>
<dbReference type="Proteomes" id="UP000652761">
    <property type="component" value="Unassembled WGS sequence"/>
</dbReference>
<dbReference type="AlphaFoldDB" id="A0A843WRP6"/>
<comment type="caution">
    <text evidence="6">The sequence shown here is derived from an EMBL/GenBank/DDBJ whole genome shotgun (WGS) entry which is preliminary data.</text>
</comment>
<evidence type="ECO:0000256" key="3">
    <source>
        <dbReference type="ARBA" id="ARBA00022801"/>
    </source>
</evidence>
<keyword evidence="3" id="KW-0378">Hydrolase</keyword>
<dbReference type="PANTHER" id="PTHR17224:SF1">
    <property type="entry name" value="PEPTIDYL-TRNA HYDROLASE"/>
    <property type="match status" value="1"/>
</dbReference>
<proteinExistence type="inferred from homology"/>
<comment type="similarity">
    <text evidence="5">Belongs to the PTH family.</text>
</comment>
<dbReference type="Pfam" id="PF01195">
    <property type="entry name" value="Pept_tRNA_hydro"/>
    <property type="match status" value="1"/>
</dbReference>
<dbReference type="SUPFAM" id="SSF53178">
    <property type="entry name" value="Peptidyl-tRNA hydrolase-like"/>
    <property type="match status" value="1"/>
</dbReference>
<protein>
    <recommendedName>
        <fullName evidence="1">peptidyl-tRNA hydrolase</fullName>
        <ecNumber evidence="1">3.1.1.29</ecNumber>
    </recommendedName>
</protein>
<dbReference type="NCBIfam" id="TIGR00447">
    <property type="entry name" value="pth"/>
    <property type="match status" value="1"/>
</dbReference>
<evidence type="ECO:0000256" key="2">
    <source>
        <dbReference type="ARBA" id="ARBA00022555"/>
    </source>
</evidence>
<dbReference type="InterPro" id="IPR001328">
    <property type="entry name" value="Pept_tRNA_hydro"/>
</dbReference>
<evidence type="ECO:0000256" key="1">
    <source>
        <dbReference type="ARBA" id="ARBA00013260"/>
    </source>
</evidence>